<comment type="caution">
    <text evidence="4">The sequence shown here is derived from an EMBL/GenBank/DDBJ whole genome shotgun (WGS) entry which is preliminary data.</text>
</comment>
<dbReference type="InterPro" id="IPR000719">
    <property type="entry name" value="Prot_kinase_dom"/>
</dbReference>
<evidence type="ECO:0000259" key="3">
    <source>
        <dbReference type="PROSITE" id="PS50011"/>
    </source>
</evidence>
<keyword evidence="2" id="KW-0067">ATP-binding</keyword>
<name>A0AAN5CBD4_9BILA</name>
<evidence type="ECO:0000256" key="1">
    <source>
        <dbReference type="ARBA" id="ARBA00022741"/>
    </source>
</evidence>
<organism evidence="4 5">
    <name type="scientific">Pristionchus mayeri</name>
    <dbReference type="NCBI Taxonomy" id="1317129"/>
    <lineage>
        <taxon>Eukaryota</taxon>
        <taxon>Metazoa</taxon>
        <taxon>Ecdysozoa</taxon>
        <taxon>Nematoda</taxon>
        <taxon>Chromadorea</taxon>
        <taxon>Rhabditida</taxon>
        <taxon>Rhabditina</taxon>
        <taxon>Diplogasteromorpha</taxon>
        <taxon>Diplogasteroidea</taxon>
        <taxon>Neodiplogasteridae</taxon>
        <taxon>Pristionchus</taxon>
    </lineage>
</organism>
<feature type="non-terminal residue" evidence="4">
    <location>
        <position position="1"/>
    </location>
</feature>
<dbReference type="GO" id="GO:0004672">
    <property type="term" value="F:protein kinase activity"/>
    <property type="evidence" value="ECO:0007669"/>
    <property type="project" value="InterPro"/>
</dbReference>
<sequence length="382" mass="43763">LIHTLVPPAAISHYIMNNLSNFHRALHIPPFYIPGVFHDRGWTLDMNIQAAGSLGILRKFDSADGSDSIMIKKYINHSESLDRKTLIRRELNLLRTLQHEHIVRLLGTYYVDEEPGKEAIYSITVYCGVPLEKKILEGIYSMKDVISWTRQLLQAIHHLHINKVLFRNLHPRNMCIDANNKLTLTGFGKARVVNHDPNLTKERGTEPYMSIEQLVDWNGAYDNTVDIWCITTILCEMITGQGLFTGEKVKSSLKRQIEYCGPVDQAVLEKMTSPTDRTQLATYSKKCERKDFIAILREKLMSGRAIVEADILEYEEPLRDFIENTLQFNASLRMSAEEALRHRFVYNTPAFTQANNVANNMQQLRALINQQLAASSNVMQFL</sequence>
<dbReference type="InterPro" id="IPR011009">
    <property type="entry name" value="Kinase-like_dom_sf"/>
</dbReference>
<protein>
    <recommendedName>
        <fullName evidence="3">Protein kinase domain-containing protein</fullName>
    </recommendedName>
</protein>
<dbReference type="PANTHER" id="PTHR24055">
    <property type="entry name" value="MITOGEN-ACTIVATED PROTEIN KINASE"/>
    <property type="match status" value="1"/>
</dbReference>
<evidence type="ECO:0000313" key="4">
    <source>
        <dbReference type="EMBL" id="GMR34971.1"/>
    </source>
</evidence>
<keyword evidence="5" id="KW-1185">Reference proteome</keyword>
<dbReference type="Pfam" id="PF00069">
    <property type="entry name" value="Pkinase"/>
    <property type="match status" value="1"/>
</dbReference>
<dbReference type="Gene3D" id="1.10.510.10">
    <property type="entry name" value="Transferase(Phosphotransferase) domain 1"/>
    <property type="match status" value="1"/>
</dbReference>
<dbReference type="Gene3D" id="3.30.200.20">
    <property type="entry name" value="Phosphorylase Kinase, domain 1"/>
    <property type="match status" value="1"/>
</dbReference>
<dbReference type="SUPFAM" id="SSF56112">
    <property type="entry name" value="Protein kinase-like (PK-like)"/>
    <property type="match status" value="1"/>
</dbReference>
<feature type="domain" description="Protein kinase" evidence="3">
    <location>
        <begin position="43"/>
        <end position="345"/>
    </location>
</feature>
<evidence type="ECO:0000256" key="2">
    <source>
        <dbReference type="ARBA" id="ARBA00022840"/>
    </source>
</evidence>
<keyword evidence="1" id="KW-0547">Nucleotide-binding</keyword>
<reference evidence="5" key="1">
    <citation type="submission" date="2022-10" db="EMBL/GenBank/DDBJ databases">
        <title>Genome assembly of Pristionchus species.</title>
        <authorList>
            <person name="Yoshida K."/>
            <person name="Sommer R.J."/>
        </authorList>
    </citation>
    <scope>NUCLEOTIDE SEQUENCE [LARGE SCALE GENOMIC DNA]</scope>
    <source>
        <strain evidence="5">RS5460</strain>
    </source>
</reference>
<dbReference type="InterPro" id="IPR050117">
    <property type="entry name" value="MAPK"/>
</dbReference>
<dbReference type="Proteomes" id="UP001328107">
    <property type="component" value="Unassembled WGS sequence"/>
</dbReference>
<gene>
    <name evidence="4" type="ORF">PMAYCL1PPCAC_05166</name>
</gene>
<evidence type="ECO:0000313" key="5">
    <source>
        <dbReference type="Proteomes" id="UP001328107"/>
    </source>
</evidence>
<dbReference type="GO" id="GO:0005524">
    <property type="term" value="F:ATP binding"/>
    <property type="evidence" value="ECO:0007669"/>
    <property type="project" value="UniProtKB-KW"/>
</dbReference>
<proteinExistence type="predicted"/>
<dbReference type="EMBL" id="BTRK01000002">
    <property type="protein sequence ID" value="GMR34971.1"/>
    <property type="molecule type" value="Genomic_DNA"/>
</dbReference>
<accession>A0AAN5CBD4</accession>
<dbReference type="PROSITE" id="PS50011">
    <property type="entry name" value="PROTEIN_KINASE_DOM"/>
    <property type="match status" value="1"/>
</dbReference>
<dbReference type="AlphaFoldDB" id="A0AAN5CBD4"/>